<organism evidence="2 3">
    <name type="scientific">Paenalkalicoccus suaedae</name>
    <dbReference type="NCBI Taxonomy" id="2592382"/>
    <lineage>
        <taxon>Bacteria</taxon>
        <taxon>Bacillati</taxon>
        <taxon>Bacillota</taxon>
        <taxon>Bacilli</taxon>
        <taxon>Bacillales</taxon>
        <taxon>Bacillaceae</taxon>
        <taxon>Paenalkalicoccus</taxon>
    </lineage>
</organism>
<dbReference type="KEGG" id="psua:FLK61_24620"/>
<name>A0A859F9U5_9BACI</name>
<protein>
    <recommendedName>
        <fullName evidence="4">DUF3221 domain-containing protein</fullName>
    </recommendedName>
</protein>
<proteinExistence type="predicted"/>
<dbReference type="EMBL" id="CP041372">
    <property type="protein sequence ID" value="QKS69963.1"/>
    <property type="molecule type" value="Genomic_DNA"/>
</dbReference>
<dbReference type="AlphaFoldDB" id="A0A859F9U5"/>
<evidence type="ECO:0000313" key="3">
    <source>
        <dbReference type="Proteomes" id="UP000318138"/>
    </source>
</evidence>
<feature type="compositionally biased region" description="Polar residues" evidence="1">
    <location>
        <begin position="31"/>
        <end position="40"/>
    </location>
</feature>
<reference evidence="3" key="1">
    <citation type="submission" date="2019-07" db="EMBL/GenBank/DDBJ databases">
        <title>Bacillus alkalisoli sp. nov. isolated from saline soil.</title>
        <authorList>
            <person name="Sun J.-Q."/>
            <person name="Xu L."/>
        </authorList>
    </citation>
    <scope>NUCLEOTIDE SEQUENCE [LARGE SCALE GENOMIC DNA]</scope>
    <source>
        <strain evidence="3">M4U3P1</strain>
    </source>
</reference>
<gene>
    <name evidence="2" type="ORF">FLK61_24620</name>
</gene>
<dbReference type="PROSITE" id="PS51257">
    <property type="entry name" value="PROKAR_LIPOPROTEIN"/>
    <property type="match status" value="1"/>
</dbReference>
<evidence type="ECO:0000313" key="2">
    <source>
        <dbReference type="EMBL" id="QKS69963.1"/>
    </source>
</evidence>
<sequence length="306" mass="33275">MKKYIGTALLVFLVACGQGESEDNQEAASLAANSTNNPENSIEDEENVPANEEPTDVPDNALATTSLEIPADNRDTAADLIDEFVAEEITSDEYGDFYFEFTKPERMGEPVLLVTSDVNDVATALADFAESNSDSTSTQTVHVDQVAYSVSYLNNARDRIVDNYPAFFENESAFLGISVNVVANSLDIYARTVEEVNMDALEEAFGQTDFLTFSETPLGDMSEGEIPIPVEEPEYSGNIEEIDDTVILIDELIYLGTSEAIIVDSLGEITVDDLQLGDYVHTWTTGNIDASLPAGGSAVFIQRIDE</sequence>
<accession>A0A859F9U5</accession>
<evidence type="ECO:0008006" key="4">
    <source>
        <dbReference type="Google" id="ProtNLM"/>
    </source>
</evidence>
<evidence type="ECO:0000256" key="1">
    <source>
        <dbReference type="SAM" id="MobiDB-lite"/>
    </source>
</evidence>
<dbReference type="RefSeq" id="WP_176008007.1">
    <property type="nucleotide sequence ID" value="NZ_CP041372.2"/>
</dbReference>
<keyword evidence="3" id="KW-1185">Reference proteome</keyword>
<dbReference type="Proteomes" id="UP000318138">
    <property type="component" value="Chromosome"/>
</dbReference>
<feature type="region of interest" description="Disordered" evidence="1">
    <location>
        <begin position="24"/>
        <end position="59"/>
    </location>
</feature>